<keyword evidence="4 5" id="KW-0472">Membrane</keyword>
<evidence type="ECO:0000256" key="3">
    <source>
        <dbReference type="ARBA" id="ARBA00022989"/>
    </source>
</evidence>
<feature type="transmembrane region" description="Helical" evidence="5">
    <location>
        <begin position="201"/>
        <end position="225"/>
    </location>
</feature>
<keyword evidence="3 5" id="KW-1133">Transmembrane helix</keyword>
<dbReference type="EMBL" id="JAFJZZ010000001">
    <property type="protein sequence ID" value="MBN7772365.1"/>
    <property type="molecule type" value="Genomic_DNA"/>
</dbReference>
<feature type="transmembrane region" description="Helical" evidence="5">
    <location>
        <begin position="372"/>
        <end position="389"/>
    </location>
</feature>
<evidence type="ECO:0000256" key="5">
    <source>
        <dbReference type="SAM" id="Phobius"/>
    </source>
</evidence>
<evidence type="ECO:0000313" key="6">
    <source>
        <dbReference type="EMBL" id="MBN7772365.1"/>
    </source>
</evidence>
<dbReference type="PANTHER" id="PTHR11785:SF512">
    <property type="entry name" value="SOBREMESA, ISOFORM B"/>
    <property type="match status" value="1"/>
</dbReference>
<dbReference type="AlphaFoldDB" id="A0A939D762"/>
<organism evidence="6 7">
    <name type="scientific">Clostridium aminobutyricum</name>
    <dbReference type="NCBI Taxonomy" id="33953"/>
    <lineage>
        <taxon>Bacteria</taxon>
        <taxon>Bacillati</taxon>
        <taxon>Bacillota</taxon>
        <taxon>Clostridia</taxon>
        <taxon>Eubacteriales</taxon>
        <taxon>Clostridiaceae</taxon>
        <taxon>Clostridium</taxon>
    </lineage>
</organism>
<evidence type="ECO:0000256" key="2">
    <source>
        <dbReference type="ARBA" id="ARBA00022692"/>
    </source>
</evidence>
<name>A0A939D762_CLOAM</name>
<protein>
    <submittedName>
        <fullName evidence="6">Amino acid permease</fullName>
    </submittedName>
</protein>
<dbReference type="InterPro" id="IPR050598">
    <property type="entry name" value="AminoAcid_Transporter"/>
</dbReference>
<feature type="transmembrane region" description="Helical" evidence="5">
    <location>
        <begin position="41"/>
        <end position="67"/>
    </location>
</feature>
<dbReference type="Gene3D" id="1.20.1740.10">
    <property type="entry name" value="Amino acid/polyamine transporter I"/>
    <property type="match status" value="1"/>
</dbReference>
<evidence type="ECO:0000256" key="4">
    <source>
        <dbReference type="ARBA" id="ARBA00023136"/>
    </source>
</evidence>
<dbReference type="InterPro" id="IPR002293">
    <property type="entry name" value="AA/rel_permease1"/>
</dbReference>
<dbReference type="Pfam" id="PF13520">
    <property type="entry name" value="AA_permease_2"/>
    <property type="match status" value="1"/>
</dbReference>
<comment type="caution">
    <text evidence="6">The sequence shown here is derived from an EMBL/GenBank/DDBJ whole genome shotgun (WGS) entry which is preliminary data.</text>
</comment>
<sequence length="447" mass="48685">MEKHLEKRYGLTTAIAMVVGVVIGSGVFFKADDVLKLTNGNLVLALLAWGLGAFSMIFGALVFAEFAQRIEKSNGIVDYSEMAYGKKFGYLVGWFKCVLYFSTLNAIISWVASMYTMILMGSDNPSNSPSTWALAVTYMLIIYLINYFSPMLAGKLQIGSTVIKLIPLALVAIVGIISGLMNNVTANNFQVAMDNIGNNGGTLASAVVATAFAYEGWIAAVTINSEIKDSKKNLPRALIIGTGIIFLVYVMYFLGIASVLPTADIMAQGDNAVYTAATKLFGSTASTILIALVVVSCLGTLNGLVLSTIRIPYSLGIRNQGPFPKQMSFIDPKTKMPTYSVIFAAIVSFIYLGLWYCSINELFGRFIGLDEIPIVMMYGLYILLYIWYIRTFTDLGFVKRYIVPACATIGALIILYGGITNPSVGLYLLVSVIVILLGLFFYRKEEA</sequence>
<feature type="transmembrane region" description="Helical" evidence="5">
    <location>
        <begin position="132"/>
        <end position="149"/>
    </location>
</feature>
<feature type="transmembrane region" description="Helical" evidence="5">
    <location>
        <begin position="401"/>
        <end position="419"/>
    </location>
</feature>
<accession>A0A939D762</accession>
<feature type="transmembrane region" description="Helical" evidence="5">
    <location>
        <begin position="336"/>
        <end position="356"/>
    </location>
</feature>
<feature type="transmembrane region" description="Helical" evidence="5">
    <location>
        <begin position="9"/>
        <end position="29"/>
    </location>
</feature>
<feature type="transmembrane region" description="Helical" evidence="5">
    <location>
        <begin position="280"/>
        <end position="305"/>
    </location>
</feature>
<dbReference type="GO" id="GO:0015179">
    <property type="term" value="F:L-amino acid transmembrane transporter activity"/>
    <property type="evidence" value="ECO:0007669"/>
    <property type="project" value="TreeGrafter"/>
</dbReference>
<evidence type="ECO:0000313" key="7">
    <source>
        <dbReference type="Proteomes" id="UP000664545"/>
    </source>
</evidence>
<dbReference type="PANTHER" id="PTHR11785">
    <property type="entry name" value="AMINO ACID TRANSPORTER"/>
    <property type="match status" value="1"/>
</dbReference>
<feature type="transmembrane region" description="Helical" evidence="5">
    <location>
        <begin position="161"/>
        <end position="181"/>
    </location>
</feature>
<feature type="transmembrane region" description="Helical" evidence="5">
    <location>
        <begin position="425"/>
        <end position="442"/>
    </location>
</feature>
<feature type="transmembrane region" description="Helical" evidence="5">
    <location>
        <begin position="237"/>
        <end position="260"/>
    </location>
</feature>
<keyword evidence="2 5" id="KW-0812">Transmembrane</keyword>
<dbReference type="RefSeq" id="WP_206581172.1">
    <property type="nucleotide sequence ID" value="NZ_JAFJZZ010000001.1"/>
</dbReference>
<proteinExistence type="predicted"/>
<dbReference type="Proteomes" id="UP000664545">
    <property type="component" value="Unassembled WGS sequence"/>
</dbReference>
<gene>
    <name evidence="6" type="ORF">JYB65_03225</name>
</gene>
<reference evidence="6" key="1">
    <citation type="submission" date="2021-02" db="EMBL/GenBank/DDBJ databases">
        <title>Abyssanaerobacter marinus gen.nov., sp., nov, anaerobic bacterium isolated from the Onnuri vent field of Indian Ocean and suggestion of Mogibacteriaceae fam. nov., and proposal of reclassification of ambiguous this family's genus member.</title>
        <authorList>
            <person name="Kim Y.J."/>
            <person name="Yang J.-A."/>
        </authorList>
    </citation>
    <scope>NUCLEOTIDE SEQUENCE</scope>
    <source>
        <strain evidence="6">DSM 2634</strain>
    </source>
</reference>
<keyword evidence="7" id="KW-1185">Reference proteome</keyword>
<dbReference type="GO" id="GO:0016020">
    <property type="term" value="C:membrane"/>
    <property type="evidence" value="ECO:0007669"/>
    <property type="project" value="UniProtKB-SubCell"/>
</dbReference>
<comment type="subcellular location">
    <subcellularLocation>
        <location evidence="1">Membrane</location>
        <topology evidence="1">Multi-pass membrane protein</topology>
    </subcellularLocation>
</comment>
<evidence type="ECO:0000256" key="1">
    <source>
        <dbReference type="ARBA" id="ARBA00004141"/>
    </source>
</evidence>
<dbReference type="PIRSF" id="PIRSF006060">
    <property type="entry name" value="AA_transporter"/>
    <property type="match status" value="1"/>
</dbReference>
<feature type="transmembrane region" description="Helical" evidence="5">
    <location>
        <begin position="88"/>
        <end position="112"/>
    </location>
</feature>